<sequence>MEKTTLLILAIALTCLIVDESLGITTSLHGTRIRALPTEKSHKRRLKNRIAARTANQWIGARRVGRIRRRKGKSKIVRGTEVDAAVKSLLATSEIFKKNNDFKEKKN</sequence>
<accession>A0AAD9QPN1</accession>
<evidence type="ECO:0000313" key="3">
    <source>
        <dbReference type="Proteomes" id="UP001249851"/>
    </source>
</evidence>
<dbReference type="Proteomes" id="UP001249851">
    <property type="component" value="Unassembled WGS sequence"/>
</dbReference>
<name>A0AAD9QPN1_ACRCE</name>
<feature type="chain" id="PRO_5042169266" evidence="1">
    <location>
        <begin position="24"/>
        <end position="107"/>
    </location>
</feature>
<gene>
    <name evidence="2" type="ORF">P5673_011121</name>
</gene>
<dbReference type="AlphaFoldDB" id="A0AAD9QPN1"/>
<organism evidence="2 3">
    <name type="scientific">Acropora cervicornis</name>
    <name type="common">Staghorn coral</name>
    <dbReference type="NCBI Taxonomy" id="6130"/>
    <lineage>
        <taxon>Eukaryota</taxon>
        <taxon>Metazoa</taxon>
        <taxon>Cnidaria</taxon>
        <taxon>Anthozoa</taxon>
        <taxon>Hexacorallia</taxon>
        <taxon>Scleractinia</taxon>
        <taxon>Astrocoeniina</taxon>
        <taxon>Acroporidae</taxon>
        <taxon>Acropora</taxon>
    </lineage>
</organism>
<proteinExistence type="predicted"/>
<reference evidence="2" key="2">
    <citation type="journal article" date="2023" name="Science">
        <title>Genomic signatures of disease resistance in endangered staghorn corals.</title>
        <authorList>
            <person name="Vollmer S.V."/>
            <person name="Selwyn J.D."/>
            <person name="Despard B.A."/>
            <person name="Roesel C.L."/>
        </authorList>
    </citation>
    <scope>NUCLEOTIDE SEQUENCE</scope>
    <source>
        <strain evidence="2">K2</strain>
    </source>
</reference>
<evidence type="ECO:0000313" key="2">
    <source>
        <dbReference type="EMBL" id="KAK2565192.1"/>
    </source>
</evidence>
<feature type="signal peptide" evidence="1">
    <location>
        <begin position="1"/>
        <end position="23"/>
    </location>
</feature>
<comment type="caution">
    <text evidence="2">The sequence shown here is derived from an EMBL/GenBank/DDBJ whole genome shotgun (WGS) entry which is preliminary data.</text>
</comment>
<evidence type="ECO:0000256" key="1">
    <source>
        <dbReference type="SAM" id="SignalP"/>
    </source>
</evidence>
<keyword evidence="3" id="KW-1185">Reference proteome</keyword>
<reference evidence="2" key="1">
    <citation type="journal article" date="2023" name="G3 (Bethesda)">
        <title>Whole genome assembly and annotation of the endangered Caribbean coral Acropora cervicornis.</title>
        <authorList>
            <person name="Selwyn J.D."/>
            <person name="Vollmer S.V."/>
        </authorList>
    </citation>
    <scope>NUCLEOTIDE SEQUENCE</scope>
    <source>
        <strain evidence="2">K2</strain>
    </source>
</reference>
<protein>
    <submittedName>
        <fullName evidence="2">Uncharacterized protein</fullName>
    </submittedName>
</protein>
<keyword evidence="1" id="KW-0732">Signal</keyword>
<dbReference type="EMBL" id="JARQWQ010000020">
    <property type="protein sequence ID" value="KAK2565192.1"/>
    <property type="molecule type" value="Genomic_DNA"/>
</dbReference>